<sequence length="383" mass="42627">MLNCLMKFGAYLAVFLAIVVHLILFTEIPRQIGVYRFIKQCAPLLEGLSPAFSEEPWGFTFEDLTEQNLSGQRALVTGANSGIGYEVARQLAKLGAEVTLACRSVTKCAEAAALIQKENPKGPVMTTIMDMTSLASVRESAHEYMLHQGGKALDMLFLNAGYNYIPKENGPKDCIPITSDGMEEMFQVNYLSHHFLYKLLEPMLKRSNMARVVSTSSGSSFSTYSYRIATDLETLNGCKEPFMKGVENLSYGQSKLAQIVWSKALTKRLGPDSNIYVNAFHPGLVRTALVDKVFSEAPFMLTVFDKMQSVLWSTEEGALTGLFLGVAEDRLASENIRGKYFHPQSKEVINELALDDRLQEDLWNFSESLVQKFMSSHSTATVE</sequence>
<evidence type="ECO:0000313" key="4">
    <source>
        <dbReference type="EMBL" id="GAX24933.1"/>
    </source>
</evidence>
<dbReference type="AlphaFoldDB" id="A0A1Z5KF60"/>
<dbReference type="OrthoDB" id="157221at2759"/>
<name>A0A1Z5KF60_FISSO</name>
<dbReference type="GO" id="GO:0016491">
    <property type="term" value="F:oxidoreductase activity"/>
    <property type="evidence" value="ECO:0007669"/>
    <property type="project" value="UniProtKB-KW"/>
</dbReference>
<dbReference type="PRINTS" id="PR00081">
    <property type="entry name" value="GDHRDH"/>
</dbReference>
<dbReference type="PANTHER" id="PTHR24320">
    <property type="entry name" value="RETINOL DEHYDROGENASE"/>
    <property type="match status" value="1"/>
</dbReference>
<dbReference type="PANTHER" id="PTHR24320:SF282">
    <property type="entry name" value="WW DOMAIN-CONTAINING OXIDOREDUCTASE"/>
    <property type="match status" value="1"/>
</dbReference>
<comment type="caution">
    <text evidence="4">The sequence shown here is derived from an EMBL/GenBank/DDBJ whole genome shotgun (WGS) entry which is preliminary data.</text>
</comment>
<dbReference type="Gene3D" id="3.40.50.720">
    <property type="entry name" value="NAD(P)-binding Rossmann-like Domain"/>
    <property type="match status" value="1"/>
</dbReference>
<evidence type="ECO:0000256" key="3">
    <source>
        <dbReference type="ARBA" id="ARBA00023002"/>
    </source>
</evidence>
<keyword evidence="2" id="KW-0521">NADP</keyword>
<accession>A0A1Z5KF60</accession>
<evidence type="ECO:0000313" key="5">
    <source>
        <dbReference type="Proteomes" id="UP000198406"/>
    </source>
</evidence>
<dbReference type="InterPro" id="IPR002347">
    <property type="entry name" value="SDR_fam"/>
</dbReference>
<dbReference type="InParanoid" id="A0A1Z5KF60"/>
<organism evidence="4 5">
    <name type="scientific">Fistulifera solaris</name>
    <name type="common">Oleaginous diatom</name>
    <dbReference type="NCBI Taxonomy" id="1519565"/>
    <lineage>
        <taxon>Eukaryota</taxon>
        <taxon>Sar</taxon>
        <taxon>Stramenopiles</taxon>
        <taxon>Ochrophyta</taxon>
        <taxon>Bacillariophyta</taxon>
        <taxon>Bacillariophyceae</taxon>
        <taxon>Bacillariophycidae</taxon>
        <taxon>Naviculales</taxon>
        <taxon>Naviculaceae</taxon>
        <taxon>Fistulifera</taxon>
    </lineage>
</organism>
<reference evidence="4 5" key="1">
    <citation type="journal article" date="2015" name="Plant Cell">
        <title>Oil accumulation by the oleaginous diatom Fistulifera solaris as revealed by the genome and transcriptome.</title>
        <authorList>
            <person name="Tanaka T."/>
            <person name="Maeda Y."/>
            <person name="Veluchamy A."/>
            <person name="Tanaka M."/>
            <person name="Abida H."/>
            <person name="Marechal E."/>
            <person name="Bowler C."/>
            <person name="Muto M."/>
            <person name="Sunaga Y."/>
            <person name="Tanaka M."/>
            <person name="Yoshino T."/>
            <person name="Taniguchi T."/>
            <person name="Fukuda Y."/>
            <person name="Nemoto M."/>
            <person name="Matsumoto M."/>
            <person name="Wong P.S."/>
            <person name="Aburatani S."/>
            <person name="Fujibuchi W."/>
        </authorList>
    </citation>
    <scope>NUCLEOTIDE SEQUENCE [LARGE SCALE GENOMIC DNA]</scope>
    <source>
        <strain evidence="4 5">JPCC DA0580</strain>
    </source>
</reference>
<proteinExistence type="inferred from homology"/>
<dbReference type="Proteomes" id="UP000198406">
    <property type="component" value="Unassembled WGS sequence"/>
</dbReference>
<dbReference type="Pfam" id="PF00106">
    <property type="entry name" value="adh_short"/>
    <property type="match status" value="1"/>
</dbReference>
<evidence type="ECO:0000256" key="2">
    <source>
        <dbReference type="ARBA" id="ARBA00022857"/>
    </source>
</evidence>
<dbReference type="EMBL" id="BDSP01000218">
    <property type="protein sequence ID" value="GAX24933.1"/>
    <property type="molecule type" value="Genomic_DNA"/>
</dbReference>
<keyword evidence="3" id="KW-0560">Oxidoreductase</keyword>
<dbReference type="SUPFAM" id="SSF51735">
    <property type="entry name" value="NAD(P)-binding Rossmann-fold domains"/>
    <property type="match status" value="1"/>
</dbReference>
<comment type="similarity">
    <text evidence="1">Belongs to the short-chain dehydrogenases/reductases (SDR) family.</text>
</comment>
<gene>
    <name evidence="4" type="ORF">FisN_2Lh211</name>
</gene>
<evidence type="ECO:0000256" key="1">
    <source>
        <dbReference type="ARBA" id="ARBA00006484"/>
    </source>
</evidence>
<protein>
    <submittedName>
        <fullName evidence="4">Uncharacterized protein</fullName>
    </submittedName>
</protein>
<keyword evidence="5" id="KW-1185">Reference proteome</keyword>
<dbReference type="InterPro" id="IPR036291">
    <property type="entry name" value="NAD(P)-bd_dom_sf"/>
</dbReference>